<dbReference type="Proteomes" id="UP000268014">
    <property type="component" value="Unassembled WGS sequence"/>
</dbReference>
<evidence type="ECO:0000313" key="2">
    <source>
        <dbReference type="Proteomes" id="UP000268014"/>
    </source>
</evidence>
<organism evidence="3">
    <name type="scientific">Haemonchus placei</name>
    <name type="common">Barber's pole worm</name>
    <dbReference type="NCBI Taxonomy" id="6290"/>
    <lineage>
        <taxon>Eukaryota</taxon>
        <taxon>Metazoa</taxon>
        <taxon>Ecdysozoa</taxon>
        <taxon>Nematoda</taxon>
        <taxon>Chromadorea</taxon>
        <taxon>Rhabditida</taxon>
        <taxon>Rhabditina</taxon>
        <taxon>Rhabditomorpha</taxon>
        <taxon>Strongyloidea</taxon>
        <taxon>Trichostrongylidae</taxon>
        <taxon>Haemonchus</taxon>
    </lineage>
</organism>
<evidence type="ECO:0000313" key="1">
    <source>
        <dbReference type="EMBL" id="VDO27976.1"/>
    </source>
</evidence>
<sequence length="175" mass="19895">MRQHQVTSKKNLITYERPYDNFTCLGHYVFGTCLHEFGLNGNAIFPLAECAMMDSFLPVAFTSDRNRKYVGHAFSYIPAQSIGQSHQLARSVAQSESFASCTGRSYLKLVFLWNTMPEFCIFLNNQNFTALERKFAVQDEACGLSRRYHGNRAVVDLLRYIRPESKSSGNVSVVQ</sequence>
<dbReference type="WBParaSite" id="HPLM_0000610501-mRNA-1">
    <property type="protein sequence ID" value="HPLM_0000610501-mRNA-1"/>
    <property type="gene ID" value="HPLM_0000610501"/>
</dbReference>
<reference evidence="3" key="1">
    <citation type="submission" date="2017-02" db="UniProtKB">
        <authorList>
            <consortium name="WormBaseParasite"/>
        </authorList>
    </citation>
    <scope>IDENTIFICATION</scope>
</reference>
<name>A0A0N4W7J4_HAEPC</name>
<dbReference type="AlphaFoldDB" id="A0A0N4W7J4"/>
<gene>
    <name evidence="1" type="ORF">HPLM_LOCUS6097</name>
</gene>
<keyword evidence="2" id="KW-1185">Reference proteome</keyword>
<reference evidence="1 2" key="2">
    <citation type="submission" date="2018-11" db="EMBL/GenBank/DDBJ databases">
        <authorList>
            <consortium name="Pathogen Informatics"/>
        </authorList>
    </citation>
    <scope>NUCLEOTIDE SEQUENCE [LARGE SCALE GENOMIC DNA]</scope>
    <source>
        <strain evidence="1 2">MHpl1</strain>
    </source>
</reference>
<proteinExistence type="predicted"/>
<dbReference type="EMBL" id="UZAF01016438">
    <property type="protein sequence ID" value="VDO27976.1"/>
    <property type="molecule type" value="Genomic_DNA"/>
</dbReference>
<accession>A0A0N4W7J4</accession>
<protein>
    <submittedName>
        <fullName evidence="3">Ash family protein</fullName>
    </submittedName>
</protein>
<evidence type="ECO:0000313" key="3">
    <source>
        <dbReference type="WBParaSite" id="HPLM_0000610501-mRNA-1"/>
    </source>
</evidence>